<name>A0A067RTI5_ZOONE</name>
<evidence type="ECO:0000256" key="1">
    <source>
        <dbReference type="ARBA" id="ARBA00022884"/>
    </source>
</evidence>
<dbReference type="PANTHER" id="PTHR46205:SF3">
    <property type="entry name" value="LOQUACIOUS, ISOFORM B"/>
    <property type="match status" value="1"/>
</dbReference>
<dbReference type="GO" id="GO:0005634">
    <property type="term" value="C:nucleus"/>
    <property type="evidence" value="ECO:0007669"/>
    <property type="project" value="TreeGrafter"/>
</dbReference>
<dbReference type="GO" id="GO:0003725">
    <property type="term" value="F:double-stranded RNA binding"/>
    <property type="evidence" value="ECO:0007669"/>
    <property type="project" value="TreeGrafter"/>
</dbReference>
<evidence type="ECO:0000259" key="3">
    <source>
        <dbReference type="PROSITE" id="PS50137"/>
    </source>
</evidence>
<dbReference type="InterPro" id="IPR051247">
    <property type="entry name" value="RLC_Component"/>
</dbReference>
<keyword evidence="4" id="KW-0808">Transferase</keyword>
<dbReference type="GO" id="GO:0016301">
    <property type="term" value="F:kinase activity"/>
    <property type="evidence" value="ECO:0007669"/>
    <property type="project" value="UniProtKB-KW"/>
</dbReference>
<dbReference type="AlphaFoldDB" id="A0A067RTI5"/>
<gene>
    <name evidence="4" type="ORF">L798_03770</name>
</gene>
<evidence type="ECO:0000313" key="4">
    <source>
        <dbReference type="EMBL" id="KDR24115.1"/>
    </source>
</evidence>
<dbReference type="Proteomes" id="UP000027135">
    <property type="component" value="Unassembled WGS sequence"/>
</dbReference>
<dbReference type="PANTHER" id="PTHR46205">
    <property type="entry name" value="LOQUACIOUS, ISOFORM B"/>
    <property type="match status" value="1"/>
</dbReference>
<feature type="domain" description="DRBM" evidence="3">
    <location>
        <begin position="105"/>
        <end position="173"/>
    </location>
</feature>
<evidence type="ECO:0000256" key="2">
    <source>
        <dbReference type="PROSITE-ProRule" id="PRU00266"/>
    </source>
</evidence>
<organism evidence="4 5">
    <name type="scientific">Zootermopsis nevadensis</name>
    <name type="common">Dampwood termite</name>
    <dbReference type="NCBI Taxonomy" id="136037"/>
    <lineage>
        <taxon>Eukaryota</taxon>
        <taxon>Metazoa</taxon>
        <taxon>Ecdysozoa</taxon>
        <taxon>Arthropoda</taxon>
        <taxon>Hexapoda</taxon>
        <taxon>Insecta</taxon>
        <taxon>Pterygota</taxon>
        <taxon>Neoptera</taxon>
        <taxon>Polyneoptera</taxon>
        <taxon>Dictyoptera</taxon>
        <taxon>Blattodea</taxon>
        <taxon>Blattoidea</taxon>
        <taxon>Termitoidae</taxon>
        <taxon>Termopsidae</taxon>
        <taxon>Zootermopsis</taxon>
    </lineage>
</organism>
<dbReference type="SUPFAM" id="SSF54768">
    <property type="entry name" value="dsRNA-binding domain-like"/>
    <property type="match status" value="2"/>
</dbReference>
<dbReference type="CDD" id="cd19862">
    <property type="entry name" value="DSRM_PRKRA-like_rpt1"/>
    <property type="match status" value="1"/>
</dbReference>
<dbReference type="GO" id="GO:0016442">
    <property type="term" value="C:RISC complex"/>
    <property type="evidence" value="ECO:0007669"/>
    <property type="project" value="TreeGrafter"/>
</dbReference>
<dbReference type="Gene3D" id="3.30.160.20">
    <property type="match status" value="3"/>
</dbReference>
<dbReference type="GO" id="GO:0070920">
    <property type="term" value="P:regulation of regulatory ncRNA processing"/>
    <property type="evidence" value="ECO:0007669"/>
    <property type="project" value="TreeGrafter"/>
</dbReference>
<dbReference type="Pfam" id="PF00035">
    <property type="entry name" value="dsrm"/>
    <property type="match status" value="2"/>
</dbReference>
<keyword evidence="1 2" id="KW-0694">RNA-binding</keyword>
<dbReference type="GO" id="GO:0070578">
    <property type="term" value="C:RISC-loading complex"/>
    <property type="evidence" value="ECO:0007669"/>
    <property type="project" value="TreeGrafter"/>
</dbReference>
<feature type="domain" description="DRBM" evidence="3">
    <location>
        <begin position="8"/>
        <end position="75"/>
    </location>
</feature>
<evidence type="ECO:0000313" key="5">
    <source>
        <dbReference type="Proteomes" id="UP000027135"/>
    </source>
</evidence>
<keyword evidence="4" id="KW-0418">Kinase</keyword>
<dbReference type="GO" id="GO:0035197">
    <property type="term" value="F:siRNA binding"/>
    <property type="evidence" value="ECO:0007669"/>
    <property type="project" value="TreeGrafter"/>
</dbReference>
<dbReference type="OrthoDB" id="5961559at2759"/>
<dbReference type="STRING" id="136037.A0A067RTI5"/>
<dbReference type="GO" id="GO:0005737">
    <property type="term" value="C:cytoplasm"/>
    <property type="evidence" value="ECO:0007669"/>
    <property type="project" value="TreeGrafter"/>
</dbReference>
<proteinExistence type="predicted"/>
<accession>A0A067RTI5</accession>
<protein>
    <submittedName>
        <fullName evidence="4">Interferon-inducible double stranded RNA-dependent protein kinase activator A-like protein A</fullName>
    </submittedName>
</protein>
<dbReference type="eggNOG" id="KOG3732">
    <property type="taxonomic scope" value="Eukaryota"/>
</dbReference>
<sequence>MNEMGSKTPVSILQEMCIRNGNLPQYELIHDGGGSHEALFKYRVLVGETTAIGSGRSKKEAKHDAAKCILKRLNEVETSSPEPIPSEMIDVSYVTSPYVGKLQENAVGALQELCMTNDIQVPVYKVIGDEGPPHAKQFTVMCQVSKLEESAVARTKKQAKQQAAFKMLNRLKRSLADVLTLTVNEKGNVLSEKEEDRDVNVEIAVSKYNMYKEMGISAVNTHKKPIGQKISGYHTMLKSLDSVLLNRLREGEENLTKEAAEDPIGVLKMVLEELNLDAEINGVEATTSNRHATLLSISTSPESVLFGVASTVDEAYNLAASSALEHLKLMTA</sequence>
<dbReference type="SMART" id="SM00358">
    <property type="entry name" value="DSRM"/>
    <property type="match status" value="2"/>
</dbReference>
<dbReference type="PROSITE" id="PS50137">
    <property type="entry name" value="DS_RBD"/>
    <property type="match status" value="2"/>
</dbReference>
<dbReference type="InterPro" id="IPR014720">
    <property type="entry name" value="dsRBD_dom"/>
</dbReference>
<dbReference type="GO" id="GO:0030422">
    <property type="term" value="P:siRNA processing"/>
    <property type="evidence" value="ECO:0007669"/>
    <property type="project" value="TreeGrafter"/>
</dbReference>
<dbReference type="EMBL" id="KK852427">
    <property type="protein sequence ID" value="KDR24115.1"/>
    <property type="molecule type" value="Genomic_DNA"/>
</dbReference>
<reference evidence="4 5" key="1">
    <citation type="journal article" date="2014" name="Nat. Commun.">
        <title>Molecular traces of alternative social organization in a termite genome.</title>
        <authorList>
            <person name="Terrapon N."/>
            <person name="Li C."/>
            <person name="Robertson H.M."/>
            <person name="Ji L."/>
            <person name="Meng X."/>
            <person name="Booth W."/>
            <person name="Chen Z."/>
            <person name="Childers C.P."/>
            <person name="Glastad K.M."/>
            <person name="Gokhale K."/>
            <person name="Gowin J."/>
            <person name="Gronenberg W."/>
            <person name="Hermansen R.A."/>
            <person name="Hu H."/>
            <person name="Hunt B.G."/>
            <person name="Huylmans A.K."/>
            <person name="Khalil S.M."/>
            <person name="Mitchell R.D."/>
            <person name="Munoz-Torres M.C."/>
            <person name="Mustard J.A."/>
            <person name="Pan H."/>
            <person name="Reese J.T."/>
            <person name="Scharf M.E."/>
            <person name="Sun F."/>
            <person name="Vogel H."/>
            <person name="Xiao J."/>
            <person name="Yang W."/>
            <person name="Yang Z."/>
            <person name="Yang Z."/>
            <person name="Zhou J."/>
            <person name="Zhu J."/>
            <person name="Brent C.S."/>
            <person name="Elsik C.G."/>
            <person name="Goodisman M.A."/>
            <person name="Liberles D.A."/>
            <person name="Roe R.M."/>
            <person name="Vargo E.L."/>
            <person name="Vilcinskas A."/>
            <person name="Wang J."/>
            <person name="Bornberg-Bauer E."/>
            <person name="Korb J."/>
            <person name="Zhang G."/>
            <person name="Liebig J."/>
        </authorList>
    </citation>
    <scope>NUCLEOTIDE SEQUENCE [LARGE SCALE GENOMIC DNA]</scope>
    <source>
        <tissue evidence="4">Whole organism</tissue>
    </source>
</reference>
<dbReference type="InParanoid" id="A0A067RTI5"/>
<keyword evidence="5" id="KW-1185">Reference proteome</keyword>